<gene>
    <name evidence="3" type="ORF">SAMEA1982600_01775</name>
</gene>
<reference evidence="3 4" key="1">
    <citation type="submission" date="2016-03" db="EMBL/GenBank/DDBJ databases">
        <authorList>
            <consortium name="Pathogen Informatics"/>
        </authorList>
    </citation>
    <scope>NUCLEOTIDE SEQUENCE [LARGE SCALE GENOMIC DNA]</scope>
    <source>
        <strain evidence="3 4">NCTC13364</strain>
    </source>
</reference>
<evidence type="ECO:0000256" key="1">
    <source>
        <dbReference type="SAM" id="Coils"/>
    </source>
</evidence>
<dbReference type="EMBL" id="FKBS01000014">
    <property type="protein sequence ID" value="SAI22163.1"/>
    <property type="molecule type" value="Genomic_DNA"/>
</dbReference>
<keyword evidence="2" id="KW-1133">Transmembrane helix</keyword>
<dbReference type="OrthoDB" id="8637133at2"/>
<dbReference type="Proteomes" id="UP000077037">
    <property type="component" value="Unassembled WGS sequence"/>
</dbReference>
<sequence length="146" mass="15707">MEPLALDIVSMVVPVMPADPGVVAASAETLDLSQLVVYVVTLLVGGGAVWKVLPILLARLSVALAGAKSERNAIERLESQLDAERKDAAAARDDANAAYRERNTIVRELGEVKVQLAVLAERATAQAQTIERQKRLISELSAKPRR</sequence>
<dbReference type="RefSeq" id="WP_156523033.1">
    <property type="nucleotide sequence ID" value="NZ_FKBS01000014.1"/>
</dbReference>
<dbReference type="AlphaFoldDB" id="A0A157NLL5"/>
<organism evidence="3 4">
    <name type="scientific">Bordetella ansorpii</name>
    <dbReference type="NCBI Taxonomy" id="288768"/>
    <lineage>
        <taxon>Bacteria</taxon>
        <taxon>Pseudomonadati</taxon>
        <taxon>Pseudomonadota</taxon>
        <taxon>Betaproteobacteria</taxon>
        <taxon>Burkholderiales</taxon>
        <taxon>Alcaligenaceae</taxon>
        <taxon>Bordetella</taxon>
    </lineage>
</organism>
<evidence type="ECO:0000256" key="2">
    <source>
        <dbReference type="SAM" id="Phobius"/>
    </source>
</evidence>
<evidence type="ECO:0000313" key="4">
    <source>
        <dbReference type="Proteomes" id="UP000077037"/>
    </source>
</evidence>
<feature type="transmembrane region" description="Helical" evidence="2">
    <location>
        <begin position="35"/>
        <end position="58"/>
    </location>
</feature>
<name>A0A157NLL5_9BORD</name>
<feature type="coiled-coil region" evidence="1">
    <location>
        <begin position="67"/>
        <end position="94"/>
    </location>
</feature>
<proteinExistence type="predicted"/>
<keyword evidence="2" id="KW-0812">Transmembrane</keyword>
<evidence type="ECO:0000313" key="3">
    <source>
        <dbReference type="EMBL" id="SAI22163.1"/>
    </source>
</evidence>
<accession>A0A157NLL5</accession>
<keyword evidence="2" id="KW-0472">Membrane</keyword>
<protein>
    <submittedName>
        <fullName evidence="3">Uncharacterized protein</fullName>
    </submittedName>
</protein>
<keyword evidence="1" id="KW-0175">Coiled coil</keyword>